<name>E6TVC1_EVAC2</name>
<evidence type="ECO:0000259" key="3">
    <source>
        <dbReference type="Pfam" id="PF07423"/>
    </source>
</evidence>
<dbReference type="KEGG" id="bco:Bcell_1542"/>
<evidence type="ECO:0000256" key="1">
    <source>
        <dbReference type="SAM" id="MobiDB-lite"/>
    </source>
</evidence>
<organism evidence="4 5">
    <name type="scientific">Evansella cellulosilytica (strain ATCC 21833 / DSM 2522 / FERM P-1141 / JCM 9156 / N-4)</name>
    <name type="common">Bacillus cellulosilyticus</name>
    <dbReference type="NCBI Taxonomy" id="649639"/>
    <lineage>
        <taxon>Bacteria</taxon>
        <taxon>Bacillati</taxon>
        <taxon>Bacillota</taxon>
        <taxon>Bacilli</taxon>
        <taxon>Bacillales</taxon>
        <taxon>Bacillaceae</taxon>
        <taxon>Evansella</taxon>
    </lineage>
</organism>
<dbReference type="OrthoDB" id="2168558at2"/>
<dbReference type="EMBL" id="CP002394">
    <property type="protein sequence ID" value="ADU29805.1"/>
    <property type="molecule type" value="Genomic_DNA"/>
</dbReference>
<proteinExistence type="predicted"/>
<dbReference type="HOGENOM" id="CLU_089213_1_0_9"/>
<protein>
    <recommendedName>
        <fullName evidence="3">DUF1510 domain-containing protein</fullName>
    </recommendedName>
</protein>
<dbReference type="Pfam" id="PF07423">
    <property type="entry name" value="DUF1510"/>
    <property type="match status" value="1"/>
</dbReference>
<dbReference type="Proteomes" id="UP000001401">
    <property type="component" value="Chromosome"/>
</dbReference>
<reference evidence="4 5" key="1">
    <citation type="submission" date="2010-12" db="EMBL/GenBank/DDBJ databases">
        <title>Complete sequence of Bacillus cellulosilyticus DSM 2522.</title>
        <authorList>
            <consortium name="US DOE Joint Genome Institute"/>
            <person name="Lucas S."/>
            <person name="Copeland A."/>
            <person name="Lapidus A."/>
            <person name="Cheng J.-F."/>
            <person name="Bruce D."/>
            <person name="Goodwin L."/>
            <person name="Pitluck S."/>
            <person name="Chertkov O."/>
            <person name="Detter J.C."/>
            <person name="Han C."/>
            <person name="Tapia R."/>
            <person name="Land M."/>
            <person name="Hauser L."/>
            <person name="Jeffries C."/>
            <person name="Kyrpides N."/>
            <person name="Ivanova N."/>
            <person name="Mikhailova N."/>
            <person name="Brumm P."/>
            <person name="Mead D."/>
            <person name="Woyke T."/>
        </authorList>
    </citation>
    <scope>NUCLEOTIDE SEQUENCE [LARGE SCALE GENOMIC DNA]</scope>
    <source>
        <strain evidence="5">ATCC 21833 / DSM 2522 / FERM P-1141 / JCM 9156 / N-4</strain>
    </source>
</reference>
<dbReference type="InterPro" id="IPR009988">
    <property type="entry name" value="DUF1510"/>
</dbReference>
<evidence type="ECO:0000313" key="5">
    <source>
        <dbReference type="Proteomes" id="UP000001401"/>
    </source>
</evidence>
<accession>E6TVC1</accession>
<feature type="domain" description="DUF1510" evidence="3">
    <location>
        <begin position="122"/>
        <end position="213"/>
    </location>
</feature>
<dbReference type="eggNOG" id="ENOG5032DEE">
    <property type="taxonomic scope" value="Bacteria"/>
</dbReference>
<evidence type="ECO:0000313" key="4">
    <source>
        <dbReference type="EMBL" id="ADU29805.1"/>
    </source>
</evidence>
<feature type="region of interest" description="Disordered" evidence="1">
    <location>
        <begin position="49"/>
        <end position="130"/>
    </location>
</feature>
<dbReference type="STRING" id="649639.Bcell_1542"/>
<gene>
    <name evidence="4" type="ordered locus">Bcell_1542</name>
</gene>
<feature type="compositionally biased region" description="Acidic residues" evidence="1">
    <location>
        <begin position="97"/>
        <end position="114"/>
    </location>
</feature>
<keyword evidence="2" id="KW-0812">Transmembrane</keyword>
<keyword evidence="2" id="KW-1133">Transmembrane helix</keyword>
<dbReference type="AlphaFoldDB" id="E6TVC1"/>
<feature type="compositionally biased region" description="Acidic residues" evidence="1">
    <location>
        <begin position="55"/>
        <end position="90"/>
    </location>
</feature>
<keyword evidence="2" id="KW-0472">Membrane</keyword>
<sequence>MNQYSSYGQRRAEIRKKKRKDLWLNGTIGVVIIAIVFLSATLIFGGNSDEPSLANDDEQEDLQEEHEEREQEQEETVEEGVDENTSEDTEFNNTPDTDAEESDLNEEGNEENDTDRELVTPENGDWEPIGTVQEEPFVAVYDSGHINREEMDRAFSYATGIELDAMTTWRVGNGGDHVSAVGYVSTWENRNTPYKVRLEWVTNEGWMPVSVEVVDENPYYSN</sequence>
<dbReference type="RefSeq" id="WP_013488142.1">
    <property type="nucleotide sequence ID" value="NC_014829.1"/>
</dbReference>
<feature type="transmembrane region" description="Helical" evidence="2">
    <location>
        <begin position="21"/>
        <end position="44"/>
    </location>
</feature>
<evidence type="ECO:0000256" key="2">
    <source>
        <dbReference type="SAM" id="Phobius"/>
    </source>
</evidence>
<keyword evidence="5" id="KW-1185">Reference proteome</keyword>